<gene>
    <name evidence="4" type="primary">LOC113469822</name>
</gene>
<sequence length="262" mass="27266">PCLSPTACGTNAQCSVQHHEKQCLCPKPLQGDPNIACRPETRMCATKRDCPSGSTCTDGVCLASFQIRACEGVRCGPNADCVTSDHTSSCLCRNGYEGNPSDLTICEDRLCVPGCRTDSVCADNQACVNKQCTVAESCSTRNPCGDQALCTDLGGGGVSCTCPPGCTGDPHQACVCTGLPPGCQCGQNANCTVQGGRQECVCPIEYPLGDPYVQCFAGRNTEDCRVTGCGRGALCTRDEEGYSCHCPSGTSGSPSLECKPDE</sequence>
<evidence type="ECO:0000313" key="3">
    <source>
        <dbReference type="Proteomes" id="UP000079169"/>
    </source>
</evidence>
<dbReference type="GeneID" id="113469822"/>
<organism evidence="3 4">
    <name type="scientific">Diaphorina citri</name>
    <name type="common">Asian citrus psyllid</name>
    <dbReference type="NCBI Taxonomy" id="121845"/>
    <lineage>
        <taxon>Eukaryota</taxon>
        <taxon>Metazoa</taxon>
        <taxon>Ecdysozoa</taxon>
        <taxon>Arthropoda</taxon>
        <taxon>Hexapoda</taxon>
        <taxon>Insecta</taxon>
        <taxon>Pterygota</taxon>
        <taxon>Neoptera</taxon>
        <taxon>Paraneoptera</taxon>
        <taxon>Hemiptera</taxon>
        <taxon>Sternorrhyncha</taxon>
        <taxon>Psylloidea</taxon>
        <taxon>Psyllidae</taxon>
        <taxon>Diaphorininae</taxon>
        <taxon>Diaphorina</taxon>
    </lineage>
</organism>
<dbReference type="PANTHER" id="PTHR22963">
    <property type="entry name" value="ENDOGLIN-RELATED"/>
    <property type="match status" value="1"/>
</dbReference>
<evidence type="ECO:0000259" key="2">
    <source>
        <dbReference type="PROSITE" id="PS50026"/>
    </source>
</evidence>
<accession>A0A3Q0J9E2</accession>
<keyword evidence="1" id="KW-0245">EGF-like domain</keyword>
<dbReference type="PANTHER" id="PTHR22963:SF39">
    <property type="entry name" value="DUMPY"/>
    <property type="match status" value="1"/>
</dbReference>
<feature type="non-terminal residue" evidence="4">
    <location>
        <position position="1"/>
    </location>
</feature>
<dbReference type="RefSeq" id="XP_026683573.1">
    <property type="nucleotide sequence ID" value="XM_026827772.1"/>
</dbReference>
<reference evidence="4" key="1">
    <citation type="submission" date="2025-08" db="UniProtKB">
        <authorList>
            <consortium name="RefSeq"/>
        </authorList>
    </citation>
    <scope>IDENTIFICATION</scope>
</reference>
<dbReference type="Proteomes" id="UP000079169">
    <property type="component" value="Unplaced"/>
</dbReference>
<dbReference type="InterPro" id="IPR000742">
    <property type="entry name" value="EGF"/>
</dbReference>
<dbReference type="PROSITE" id="PS50026">
    <property type="entry name" value="EGF_3"/>
    <property type="match status" value="3"/>
</dbReference>
<dbReference type="SMART" id="SM00181">
    <property type="entry name" value="EGF"/>
    <property type="match status" value="4"/>
</dbReference>
<protein>
    <submittedName>
        <fullName evidence="4">Neurogenic locus notch homolog protein 1-like</fullName>
    </submittedName>
</protein>
<dbReference type="KEGG" id="dci:113469822"/>
<evidence type="ECO:0000256" key="1">
    <source>
        <dbReference type="PROSITE-ProRule" id="PRU00076"/>
    </source>
</evidence>
<feature type="domain" description="EGF-like" evidence="2">
    <location>
        <begin position="66"/>
        <end position="107"/>
    </location>
</feature>
<evidence type="ECO:0000313" key="4">
    <source>
        <dbReference type="RefSeq" id="XP_026683573.1"/>
    </source>
</evidence>
<proteinExistence type="predicted"/>
<dbReference type="PaxDb" id="121845-A0A3Q0J9E2"/>
<keyword evidence="3" id="KW-1185">Reference proteome</keyword>
<comment type="caution">
    <text evidence="1">Lacks conserved residue(s) required for the propagation of feature annotation.</text>
</comment>
<feature type="domain" description="EGF-like" evidence="2">
    <location>
        <begin position="220"/>
        <end position="259"/>
    </location>
</feature>
<dbReference type="STRING" id="121845.A0A3Q0J9E2"/>
<dbReference type="AlphaFoldDB" id="A0A3Q0J9E2"/>
<feature type="domain" description="EGF-like" evidence="2">
    <location>
        <begin position="134"/>
        <end position="175"/>
    </location>
</feature>
<name>A0A3Q0J9E2_DIACI</name>